<dbReference type="AlphaFoldDB" id="A0A1F6ECC1"/>
<dbReference type="STRING" id="1798508.A3A35_03470"/>
<organism evidence="2 3">
    <name type="scientific">Candidatus Kaiserbacteria bacterium RIFCSPLOWO2_01_FULL_51_21</name>
    <dbReference type="NCBI Taxonomy" id="1798508"/>
    <lineage>
        <taxon>Bacteria</taxon>
        <taxon>Candidatus Kaiseribacteriota</taxon>
    </lineage>
</organism>
<protein>
    <submittedName>
        <fullName evidence="2">Uncharacterized protein</fullName>
    </submittedName>
</protein>
<keyword evidence="1" id="KW-0472">Membrane</keyword>
<name>A0A1F6ECC1_9BACT</name>
<gene>
    <name evidence="2" type="ORF">A3A35_03470</name>
</gene>
<dbReference type="InterPro" id="IPR043993">
    <property type="entry name" value="T4SS_pilin"/>
</dbReference>
<evidence type="ECO:0000313" key="3">
    <source>
        <dbReference type="Proteomes" id="UP000179115"/>
    </source>
</evidence>
<dbReference type="EMBL" id="MFLV01000028">
    <property type="protein sequence ID" value="OGG71324.1"/>
    <property type="molecule type" value="Genomic_DNA"/>
</dbReference>
<keyword evidence="1" id="KW-1133">Transmembrane helix</keyword>
<evidence type="ECO:0000313" key="2">
    <source>
        <dbReference type="EMBL" id="OGG71324.1"/>
    </source>
</evidence>
<evidence type="ECO:0000256" key="1">
    <source>
        <dbReference type="SAM" id="Phobius"/>
    </source>
</evidence>
<feature type="transmembrane region" description="Helical" evidence="1">
    <location>
        <begin position="32"/>
        <end position="54"/>
    </location>
</feature>
<proteinExistence type="predicted"/>
<feature type="transmembrane region" description="Helical" evidence="1">
    <location>
        <begin position="75"/>
        <end position="96"/>
    </location>
</feature>
<sequence>MKYLSKVGFGVAMAVTPLTAFAVSNLQGLIDLLKGLLQGIGGLIIGLAFVAFFWGLAKFIMNADDETARSEGKRFMIWGIIALFVIISIMAILGVLNNTFFGSGVNLQGTTDYGGFDWGGTGGSVPVPPLPSGDMRSI</sequence>
<keyword evidence="1" id="KW-0812">Transmembrane</keyword>
<accession>A0A1F6ECC1</accession>
<dbReference type="Pfam" id="PF18895">
    <property type="entry name" value="T4SS_pilin"/>
    <property type="match status" value="1"/>
</dbReference>
<reference evidence="2 3" key="1">
    <citation type="journal article" date="2016" name="Nat. Commun.">
        <title>Thousands of microbial genomes shed light on interconnected biogeochemical processes in an aquifer system.</title>
        <authorList>
            <person name="Anantharaman K."/>
            <person name="Brown C.T."/>
            <person name="Hug L.A."/>
            <person name="Sharon I."/>
            <person name="Castelle C.J."/>
            <person name="Probst A.J."/>
            <person name="Thomas B.C."/>
            <person name="Singh A."/>
            <person name="Wilkins M.J."/>
            <person name="Karaoz U."/>
            <person name="Brodie E.L."/>
            <person name="Williams K.H."/>
            <person name="Hubbard S.S."/>
            <person name="Banfield J.F."/>
        </authorList>
    </citation>
    <scope>NUCLEOTIDE SEQUENCE [LARGE SCALE GENOMIC DNA]</scope>
</reference>
<dbReference type="Proteomes" id="UP000179115">
    <property type="component" value="Unassembled WGS sequence"/>
</dbReference>
<comment type="caution">
    <text evidence="2">The sequence shown here is derived from an EMBL/GenBank/DDBJ whole genome shotgun (WGS) entry which is preliminary data.</text>
</comment>